<name>A0A3M7RCU0_BRAPC</name>
<keyword evidence="1" id="KW-1133">Transmembrane helix</keyword>
<protein>
    <submittedName>
        <fullName evidence="2">Uncharacterized protein</fullName>
    </submittedName>
</protein>
<evidence type="ECO:0000313" key="2">
    <source>
        <dbReference type="EMBL" id="RNA21412.1"/>
    </source>
</evidence>
<keyword evidence="1" id="KW-0812">Transmembrane</keyword>
<keyword evidence="3" id="KW-1185">Reference proteome</keyword>
<organism evidence="2 3">
    <name type="scientific">Brachionus plicatilis</name>
    <name type="common">Marine rotifer</name>
    <name type="synonym">Brachionus muelleri</name>
    <dbReference type="NCBI Taxonomy" id="10195"/>
    <lineage>
        <taxon>Eukaryota</taxon>
        <taxon>Metazoa</taxon>
        <taxon>Spiralia</taxon>
        <taxon>Gnathifera</taxon>
        <taxon>Rotifera</taxon>
        <taxon>Eurotatoria</taxon>
        <taxon>Monogononta</taxon>
        <taxon>Pseudotrocha</taxon>
        <taxon>Ploima</taxon>
        <taxon>Brachionidae</taxon>
        <taxon>Brachionus</taxon>
    </lineage>
</organism>
<proteinExistence type="predicted"/>
<accession>A0A3M7RCU0</accession>
<evidence type="ECO:0000313" key="3">
    <source>
        <dbReference type="Proteomes" id="UP000276133"/>
    </source>
</evidence>
<dbReference type="Proteomes" id="UP000276133">
    <property type="component" value="Unassembled WGS sequence"/>
</dbReference>
<keyword evidence="1" id="KW-0472">Membrane</keyword>
<comment type="caution">
    <text evidence="2">The sequence shown here is derived from an EMBL/GenBank/DDBJ whole genome shotgun (WGS) entry which is preliminary data.</text>
</comment>
<evidence type="ECO:0000256" key="1">
    <source>
        <dbReference type="SAM" id="Phobius"/>
    </source>
</evidence>
<sequence length="252" mass="29568">MYLKFSQIVSRLGLALRLGWSTGSKPNQIFETNTGLDKPVSNRFLVKLVQFFKPKPVRNRKYRITKLDDEKKTDPDLFNNISDKSHHDLEVNFINYSQSALNPLEISPNLLITRFFEKNYYIYTITWDTDSIILISISIFQYSILLILIVKILLLTGADNQYFSAVNSIQGNFLYSGYLSKDRTVRYKLYLFVFLKTDQLIKILVKKYFLVLSQFIYIPKFFLDKRGDISANTLYIENFESQDFNVLHLELS</sequence>
<feature type="transmembrane region" description="Helical" evidence="1">
    <location>
        <begin position="132"/>
        <end position="154"/>
    </location>
</feature>
<reference evidence="2 3" key="1">
    <citation type="journal article" date="2018" name="Sci. Rep.">
        <title>Genomic signatures of local adaptation to the degree of environmental predictability in rotifers.</title>
        <authorList>
            <person name="Franch-Gras L."/>
            <person name="Hahn C."/>
            <person name="Garcia-Roger E.M."/>
            <person name="Carmona M.J."/>
            <person name="Serra M."/>
            <person name="Gomez A."/>
        </authorList>
    </citation>
    <scope>NUCLEOTIDE SEQUENCE [LARGE SCALE GENOMIC DNA]</scope>
    <source>
        <strain evidence="2">HYR1</strain>
    </source>
</reference>
<dbReference type="AlphaFoldDB" id="A0A3M7RCU0"/>
<gene>
    <name evidence="2" type="ORF">BpHYR1_006060</name>
</gene>
<dbReference type="EMBL" id="REGN01003664">
    <property type="protein sequence ID" value="RNA21412.1"/>
    <property type="molecule type" value="Genomic_DNA"/>
</dbReference>